<dbReference type="EMBL" id="WWCN01000020">
    <property type="protein sequence ID" value="MYM25896.1"/>
    <property type="molecule type" value="Genomic_DNA"/>
</dbReference>
<protein>
    <submittedName>
        <fullName evidence="1">Uncharacterized protein</fullName>
    </submittedName>
</protein>
<dbReference type="RefSeq" id="WP_161009343.1">
    <property type="nucleotide sequence ID" value="NZ_WWCN01000020.1"/>
</dbReference>
<comment type="caution">
    <text evidence="1">The sequence shown here is derived from an EMBL/GenBank/DDBJ whole genome shotgun (WGS) entry which is preliminary data.</text>
</comment>
<gene>
    <name evidence="1" type="ORF">GTP46_25025</name>
</gene>
<evidence type="ECO:0000313" key="2">
    <source>
        <dbReference type="Proteomes" id="UP000479335"/>
    </source>
</evidence>
<dbReference type="Proteomes" id="UP000479335">
    <property type="component" value="Unassembled WGS sequence"/>
</dbReference>
<name>A0A6L8KER3_9BURK</name>
<reference evidence="1 2" key="1">
    <citation type="submission" date="2019-12" db="EMBL/GenBank/DDBJ databases">
        <title>Novel species isolated from a subtropical stream in China.</title>
        <authorList>
            <person name="Lu H."/>
        </authorList>
    </citation>
    <scope>NUCLEOTIDE SEQUENCE [LARGE SCALE GENOMIC DNA]</scope>
    <source>
        <strain evidence="1 2">FT135W</strain>
    </source>
</reference>
<dbReference type="AlphaFoldDB" id="A0A6L8KER3"/>
<sequence length="489" mass="52918">MAKVSFSQDYVAGRTVGVPARLIMASALALGLAPVFAAPVVTVPYVDRFEAVATDANVGVNDTIMNSWGGHQPRITRHADGTVRIAYLYTDRTTGTPYWRLMKRAPTTSAVGTWAQEAIGPTTDDVGLLRDARDDSAYVVTWPNSVPTVYASSSSFKTPVVVPGSWQVLPAKFRQYGNFAIGADGTICVKASRELANPIVTSQARTEYACGKYTAATKSWTWGTQVQHLIGLRHGYDYLFVSPKGIGDGLYGVAQRDLYKTASNVPLLDPSTFPYVYNGNRAWRSGLSSDASWAQTDSTAPIAAPTGATKAPAAKLIDSYVDSKGRTFTSLHKEDPTNSSVYGTYLTVTSPTGVVLYDGRWPTIEIYGNVRYFEDAKGRQWLMWTNRGTKSSQFFIYPVKETAGADGKLSFTLGAYTDVGKATLPYALDGVTFLAAPRGGNPESLYVDAIMNACTTTIVSGVPYDSSTCHNVDGKGLQSVFYMRIRLPD</sequence>
<evidence type="ECO:0000313" key="1">
    <source>
        <dbReference type="EMBL" id="MYM25896.1"/>
    </source>
</evidence>
<keyword evidence="2" id="KW-1185">Reference proteome</keyword>
<proteinExistence type="predicted"/>
<accession>A0A6L8KER3</accession>
<organism evidence="1 2">
    <name type="scientific">Duganella flavida</name>
    <dbReference type="NCBI Taxonomy" id="2692175"/>
    <lineage>
        <taxon>Bacteria</taxon>
        <taxon>Pseudomonadati</taxon>
        <taxon>Pseudomonadota</taxon>
        <taxon>Betaproteobacteria</taxon>
        <taxon>Burkholderiales</taxon>
        <taxon>Oxalobacteraceae</taxon>
        <taxon>Telluria group</taxon>
        <taxon>Duganella</taxon>
    </lineage>
</organism>